<proteinExistence type="predicted"/>
<keyword evidence="4" id="KW-1185">Reference proteome</keyword>
<feature type="transmembrane region" description="Helical" evidence="2">
    <location>
        <begin position="53"/>
        <end position="77"/>
    </location>
</feature>
<evidence type="ECO:0000313" key="3">
    <source>
        <dbReference type="EnsemblPlants" id="OB06G32200.1"/>
    </source>
</evidence>
<dbReference type="HOGENOM" id="CLU_2041627_0_0_1"/>
<dbReference type="OMA" id="TAGWWLA"/>
<feature type="compositionally biased region" description="Basic residues" evidence="1">
    <location>
        <begin position="37"/>
        <end position="48"/>
    </location>
</feature>
<keyword evidence="2" id="KW-0472">Membrane</keyword>
<dbReference type="eggNOG" id="ENOG502R3NS">
    <property type="taxonomic scope" value="Eukaryota"/>
</dbReference>
<sequence length="104" mass="11297">MGGRRDEMISSSVVAAGSNGKAPAPPPPPRHHEAVGGHRRGQRRRRRPRRVRVAIGLMLTAAGYLVFSEAFTAPAAAPPSPGWFFMAFVLWISGLIMLYVSNMN</sequence>
<reference evidence="3" key="2">
    <citation type="submission" date="2013-04" db="UniProtKB">
        <authorList>
            <consortium name="EnsemblPlants"/>
        </authorList>
    </citation>
    <scope>IDENTIFICATION</scope>
</reference>
<feature type="region of interest" description="Disordered" evidence="1">
    <location>
        <begin position="1"/>
        <end position="48"/>
    </location>
</feature>
<dbReference type="Proteomes" id="UP000006038">
    <property type="component" value="Chromosome 6"/>
</dbReference>
<evidence type="ECO:0000256" key="2">
    <source>
        <dbReference type="SAM" id="Phobius"/>
    </source>
</evidence>
<keyword evidence="2" id="KW-0812">Transmembrane</keyword>
<feature type="transmembrane region" description="Helical" evidence="2">
    <location>
        <begin position="83"/>
        <end position="100"/>
    </location>
</feature>
<dbReference type="Gramene" id="OB06G32200.1">
    <property type="protein sequence ID" value="OB06G32200.1"/>
    <property type="gene ID" value="OB06G32200"/>
</dbReference>
<evidence type="ECO:0000256" key="1">
    <source>
        <dbReference type="SAM" id="MobiDB-lite"/>
    </source>
</evidence>
<dbReference type="AlphaFoldDB" id="J3MGS6"/>
<organism evidence="3">
    <name type="scientific">Oryza brachyantha</name>
    <name type="common">malo sina</name>
    <dbReference type="NCBI Taxonomy" id="4533"/>
    <lineage>
        <taxon>Eukaryota</taxon>
        <taxon>Viridiplantae</taxon>
        <taxon>Streptophyta</taxon>
        <taxon>Embryophyta</taxon>
        <taxon>Tracheophyta</taxon>
        <taxon>Spermatophyta</taxon>
        <taxon>Magnoliopsida</taxon>
        <taxon>Liliopsida</taxon>
        <taxon>Poales</taxon>
        <taxon>Poaceae</taxon>
        <taxon>BOP clade</taxon>
        <taxon>Oryzoideae</taxon>
        <taxon>Oryzeae</taxon>
        <taxon>Oryzinae</taxon>
        <taxon>Oryza</taxon>
    </lineage>
</organism>
<dbReference type="EnsemblPlants" id="OB06G32200.1">
    <property type="protein sequence ID" value="OB06G32200.1"/>
    <property type="gene ID" value="OB06G32200"/>
</dbReference>
<keyword evidence="2" id="KW-1133">Transmembrane helix</keyword>
<reference evidence="3" key="1">
    <citation type="journal article" date="2013" name="Nat. Commun.">
        <title>Whole-genome sequencing of Oryza brachyantha reveals mechanisms underlying Oryza genome evolution.</title>
        <authorList>
            <person name="Chen J."/>
            <person name="Huang Q."/>
            <person name="Gao D."/>
            <person name="Wang J."/>
            <person name="Lang Y."/>
            <person name="Liu T."/>
            <person name="Li B."/>
            <person name="Bai Z."/>
            <person name="Luis Goicoechea J."/>
            <person name="Liang C."/>
            <person name="Chen C."/>
            <person name="Zhang W."/>
            <person name="Sun S."/>
            <person name="Liao Y."/>
            <person name="Zhang X."/>
            <person name="Yang L."/>
            <person name="Song C."/>
            <person name="Wang M."/>
            <person name="Shi J."/>
            <person name="Liu G."/>
            <person name="Liu J."/>
            <person name="Zhou H."/>
            <person name="Zhou W."/>
            <person name="Yu Q."/>
            <person name="An N."/>
            <person name="Chen Y."/>
            <person name="Cai Q."/>
            <person name="Wang B."/>
            <person name="Liu B."/>
            <person name="Min J."/>
            <person name="Huang Y."/>
            <person name="Wu H."/>
            <person name="Li Z."/>
            <person name="Zhang Y."/>
            <person name="Yin Y."/>
            <person name="Song W."/>
            <person name="Jiang J."/>
            <person name="Jackson S.A."/>
            <person name="Wing R.A."/>
            <person name="Wang J."/>
            <person name="Chen M."/>
        </authorList>
    </citation>
    <scope>NUCLEOTIDE SEQUENCE [LARGE SCALE GENOMIC DNA]</scope>
    <source>
        <strain evidence="3">cv. IRGC 101232</strain>
    </source>
</reference>
<name>J3MGS6_ORYBR</name>
<protein>
    <submittedName>
        <fullName evidence="3">Uncharacterized protein</fullName>
    </submittedName>
</protein>
<accession>J3MGS6</accession>
<evidence type="ECO:0000313" key="4">
    <source>
        <dbReference type="Proteomes" id="UP000006038"/>
    </source>
</evidence>